<protein>
    <submittedName>
        <fullName evidence="3">Universal stress protein</fullName>
    </submittedName>
</protein>
<proteinExistence type="inferred from homology"/>
<dbReference type="AlphaFoldDB" id="A0A3A4R5N1"/>
<dbReference type="PANTHER" id="PTHR46268">
    <property type="entry name" value="STRESS RESPONSE PROTEIN NHAX"/>
    <property type="match status" value="1"/>
</dbReference>
<dbReference type="Gene3D" id="3.40.50.12370">
    <property type="match status" value="1"/>
</dbReference>
<dbReference type="PANTHER" id="PTHR46268:SF6">
    <property type="entry name" value="UNIVERSAL STRESS PROTEIN UP12"/>
    <property type="match status" value="1"/>
</dbReference>
<accession>A0A3A4R5N1</accession>
<dbReference type="Pfam" id="PF00582">
    <property type="entry name" value="Usp"/>
    <property type="match status" value="1"/>
</dbReference>
<dbReference type="SUPFAM" id="SSF52402">
    <property type="entry name" value="Adenine nucleotide alpha hydrolases-like"/>
    <property type="match status" value="1"/>
</dbReference>
<dbReference type="InterPro" id="IPR006015">
    <property type="entry name" value="Universal_stress_UspA"/>
</dbReference>
<evidence type="ECO:0000313" key="4">
    <source>
        <dbReference type="Proteomes" id="UP000266426"/>
    </source>
</evidence>
<evidence type="ECO:0000313" key="3">
    <source>
        <dbReference type="EMBL" id="RJP57578.1"/>
    </source>
</evidence>
<organism evidence="3 4">
    <name type="scientific">Candidatus Auribacter fodinae</name>
    <dbReference type="NCBI Taxonomy" id="2093366"/>
    <lineage>
        <taxon>Bacteria</taxon>
        <taxon>Pseudomonadati</taxon>
        <taxon>Candidatus Auribacterota</taxon>
        <taxon>Candidatus Auribacteria</taxon>
        <taxon>Candidatus Auribacterales</taxon>
        <taxon>Candidatus Auribacteraceae</taxon>
        <taxon>Candidatus Auribacter</taxon>
    </lineage>
</organism>
<gene>
    <name evidence="3" type="ORF">C4541_09910</name>
</gene>
<sequence>MDFRTKPEKIMIYIEASEDSIIAAQYAVCLAKWFGARISAVYVVDIKTLQELTRAKIFVKLEEMDYEKALEDDGTHYLNHVRELAENKGVPVETILLKGDVFAEVAGRMKQDNIDLLVMGKLEEPESRRDFFYNTNERIFRRAPCPVIIVKDSENIKIMYDNL</sequence>
<comment type="similarity">
    <text evidence="1">Belongs to the universal stress protein A family.</text>
</comment>
<feature type="domain" description="UspA" evidence="2">
    <location>
        <begin position="8"/>
        <end position="151"/>
    </location>
</feature>
<reference evidence="3 4" key="1">
    <citation type="journal article" date="2017" name="ISME J.">
        <title>Energy and carbon metabolisms in a deep terrestrial subsurface fluid microbial community.</title>
        <authorList>
            <person name="Momper L."/>
            <person name="Jungbluth S.P."/>
            <person name="Lee M.D."/>
            <person name="Amend J.P."/>
        </authorList>
    </citation>
    <scope>NUCLEOTIDE SEQUENCE [LARGE SCALE GENOMIC DNA]</scope>
    <source>
        <strain evidence="3">SURF_26</strain>
    </source>
</reference>
<dbReference type="CDD" id="cd00293">
    <property type="entry name" value="USP-like"/>
    <property type="match status" value="1"/>
</dbReference>
<dbReference type="EMBL" id="QZJZ01000078">
    <property type="protein sequence ID" value="RJP57578.1"/>
    <property type="molecule type" value="Genomic_DNA"/>
</dbReference>
<dbReference type="InterPro" id="IPR006016">
    <property type="entry name" value="UspA"/>
</dbReference>
<dbReference type="Proteomes" id="UP000266426">
    <property type="component" value="Unassembled WGS sequence"/>
</dbReference>
<evidence type="ECO:0000259" key="2">
    <source>
        <dbReference type="Pfam" id="PF00582"/>
    </source>
</evidence>
<evidence type="ECO:0000256" key="1">
    <source>
        <dbReference type="ARBA" id="ARBA00008791"/>
    </source>
</evidence>
<comment type="caution">
    <text evidence="3">The sequence shown here is derived from an EMBL/GenBank/DDBJ whole genome shotgun (WGS) entry which is preliminary data.</text>
</comment>
<dbReference type="PRINTS" id="PR01438">
    <property type="entry name" value="UNVRSLSTRESS"/>
</dbReference>
<name>A0A3A4R5N1_9BACT</name>